<feature type="compositionally biased region" description="Low complexity" evidence="1">
    <location>
        <begin position="35"/>
        <end position="44"/>
    </location>
</feature>
<feature type="region of interest" description="Disordered" evidence="1">
    <location>
        <begin position="26"/>
        <end position="52"/>
    </location>
</feature>
<evidence type="ECO:0000313" key="4">
    <source>
        <dbReference type="Proteomes" id="UP000626026"/>
    </source>
</evidence>
<reference evidence="3 4" key="1">
    <citation type="journal article" date="2013" name="Int. J. Syst. Evol. Microbiol.">
        <title>Roseomonas aerophila sp. nov., isolated from air.</title>
        <authorList>
            <person name="Kim S.J."/>
            <person name="Weon H.Y."/>
            <person name="Ahn J.H."/>
            <person name="Hong S.B."/>
            <person name="Seok S.J."/>
            <person name="Whang K.S."/>
            <person name="Kwon S.W."/>
        </authorList>
    </citation>
    <scope>NUCLEOTIDE SEQUENCE [LARGE SCALE GENOMIC DNA]</scope>
    <source>
        <strain evidence="3 4">NBRC 108923</strain>
    </source>
</reference>
<keyword evidence="2" id="KW-0732">Signal</keyword>
<organism evidence="3 4">
    <name type="scientific">Teichococcus aerophilus</name>
    <dbReference type="NCBI Taxonomy" id="1224513"/>
    <lineage>
        <taxon>Bacteria</taxon>
        <taxon>Pseudomonadati</taxon>
        <taxon>Pseudomonadota</taxon>
        <taxon>Alphaproteobacteria</taxon>
        <taxon>Acetobacterales</taxon>
        <taxon>Roseomonadaceae</taxon>
        <taxon>Roseomonas</taxon>
    </lineage>
</organism>
<feature type="signal peptide" evidence="2">
    <location>
        <begin position="1"/>
        <end position="25"/>
    </location>
</feature>
<name>A0ABR7RSR5_9PROT</name>
<comment type="caution">
    <text evidence="3">The sequence shown here is derived from an EMBL/GenBank/DDBJ whole genome shotgun (WGS) entry which is preliminary data.</text>
</comment>
<evidence type="ECO:0000256" key="1">
    <source>
        <dbReference type="SAM" id="MobiDB-lite"/>
    </source>
</evidence>
<evidence type="ECO:0000256" key="2">
    <source>
        <dbReference type="SAM" id="SignalP"/>
    </source>
</evidence>
<proteinExistence type="predicted"/>
<sequence>MRALRHGLMAATLLATPLLGNAVLAQPTQFGSGGTTPPAAGTPPAVTPPGTA</sequence>
<accession>A0ABR7RSR5</accession>
<evidence type="ECO:0000313" key="3">
    <source>
        <dbReference type="EMBL" id="MBC9209062.1"/>
    </source>
</evidence>
<keyword evidence="4" id="KW-1185">Reference proteome</keyword>
<protein>
    <submittedName>
        <fullName evidence="3">Uncharacterized protein</fullName>
    </submittedName>
</protein>
<feature type="chain" id="PRO_5047288020" evidence="2">
    <location>
        <begin position="26"/>
        <end position="52"/>
    </location>
</feature>
<dbReference type="Proteomes" id="UP000626026">
    <property type="component" value="Unassembled WGS sequence"/>
</dbReference>
<gene>
    <name evidence="3" type="ORF">IBL26_19625</name>
</gene>
<feature type="non-terminal residue" evidence="3">
    <location>
        <position position="52"/>
    </location>
</feature>
<dbReference type="EMBL" id="JACTVA010000044">
    <property type="protein sequence ID" value="MBC9209062.1"/>
    <property type="molecule type" value="Genomic_DNA"/>
</dbReference>